<reference evidence="2" key="1">
    <citation type="submission" date="2015-10" db="EMBL/GenBank/DDBJ databases">
        <authorList>
            <person name="Gilbert D.G."/>
        </authorList>
    </citation>
    <scope>NUCLEOTIDE SEQUENCE</scope>
</reference>
<gene>
    <name evidence="2" type="ORF">MGWOODY_Smn3226</name>
</gene>
<dbReference type="EMBL" id="CZQE01000351">
    <property type="protein sequence ID" value="CUS46247.1"/>
    <property type="molecule type" value="Genomic_DNA"/>
</dbReference>
<feature type="region of interest" description="Disordered" evidence="1">
    <location>
        <begin position="31"/>
        <end position="57"/>
    </location>
</feature>
<name>A0A160TPB9_9ZZZZ</name>
<accession>A0A160TPB9</accession>
<evidence type="ECO:0000313" key="2">
    <source>
        <dbReference type="EMBL" id="CUS46247.1"/>
    </source>
</evidence>
<evidence type="ECO:0000256" key="1">
    <source>
        <dbReference type="SAM" id="MobiDB-lite"/>
    </source>
</evidence>
<organism evidence="2">
    <name type="scientific">hydrothermal vent metagenome</name>
    <dbReference type="NCBI Taxonomy" id="652676"/>
    <lineage>
        <taxon>unclassified sequences</taxon>
        <taxon>metagenomes</taxon>
        <taxon>ecological metagenomes</taxon>
    </lineage>
</organism>
<feature type="compositionally biased region" description="Polar residues" evidence="1">
    <location>
        <begin position="48"/>
        <end position="57"/>
    </location>
</feature>
<dbReference type="AlphaFoldDB" id="A0A160TPB9"/>
<feature type="compositionally biased region" description="Low complexity" evidence="1">
    <location>
        <begin position="34"/>
        <end position="46"/>
    </location>
</feature>
<proteinExistence type="predicted"/>
<sequence length="57" mass="6135">MPVLITFALLFLLSAAVWFVLDRIRTDEVRTEMSQSAGQGAQAPGGKTQPSKVATTK</sequence>
<protein>
    <submittedName>
        <fullName evidence="2">Uncharacterized protein</fullName>
    </submittedName>
</protein>